<dbReference type="InterPro" id="IPR017847">
    <property type="entry name" value="T6SS_RhsGE_Vgr_subset"/>
</dbReference>
<dbReference type="NCBIfam" id="TIGR03361">
    <property type="entry name" value="VI_Rhs_Vgr"/>
    <property type="match status" value="1"/>
</dbReference>
<dbReference type="Gene3D" id="2.30.110.50">
    <property type="match status" value="1"/>
</dbReference>
<dbReference type="PANTHER" id="PTHR32305:SF11">
    <property type="entry name" value="TYPE VI SECRETION SYSTEM SPIKE PROTEIN VGRG3"/>
    <property type="match status" value="1"/>
</dbReference>
<dbReference type="InterPro" id="IPR054030">
    <property type="entry name" value="Gp5_Vgr_C"/>
</dbReference>
<reference evidence="4" key="1">
    <citation type="submission" date="2016-01" db="EMBL/GenBank/DDBJ databases">
        <authorList>
            <person name="Peeters C."/>
        </authorList>
    </citation>
    <scope>NUCLEOTIDE SEQUENCE [LARGE SCALE GENOMIC DNA]</scope>
    <source>
        <strain evidence="4">LMG 29323</strain>
    </source>
</reference>
<dbReference type="EMBL" id="FCOE02000015">
    <property type="protein sequence ID" value="SAK76014.1"/>
    <property type="molecule type" value="Genomic_DNA"/>
</dbReference>
<organism evidence="4 5">
    <name type="scientific">Caballeronia pedi</name>
    <dbReference type="NCBI Taxonomy" id="1777141"/>
    <lineage>
        <taxon>Bacteria</taxon>
        <taxon>Pseudomonadati</taxon>
        <taxon>Pseudomonadota</taxon>
        <taxon>Betaproteobacteria</taxon>
        <taxon>Burkholderiales</taxon>
        <taxon>Burkholderiaceae</taxon>
        <taxon>Caballeronia</taxon>
    </lineage>
</organism>
<dbReference type="Pfam" id="PF05954">
    <property type="entry name" value="Phage_GPD"/>
    <property type="match status" value="1"/>
</dbReference>
<dbReference type="Gene3D" id="3.55.50.10">
    <property type="entry name" value="Baseplate protein-like domains"/>
    <property type="match status" value="1"/>
</dbReference>
<comment type="caution">
    <text evidence="4">The sequence shown here is derived from an EMBL/GenBank/DDBJ whole genome shotgun (WGS) entry which is preliminary data.</text>
</comment>
<dbReference type="Gene3D" id="4.10.220.110">
    <property type="match status" value="1"/>
</dbReference>
<dbReference type="InterPro" id="IPR006531">
    <property type="entry name" value="Gp5/Vgr_OB"/>
</dbReference>
<evidence type="ECO:0000259" key="2">
    <source>
        <dbReference type="Pfam" id="PF04717"/>
    </source>
</evidence>
<comment type="similarity">
    <text evidence="1">Belongs to the VgrG protein family.</text>
</comment>
<dbReference type="SUPFAM" id="SSF69279">
    <property type="entry name" value="Phage tail proteins"/>
    <property type="match status" value="2"/>
</dbReference>
<keyword evidence="5" id="KW-1185">Reference proteome</keyword>
<sequence>MPRQSDLRFTFEPASGVAFDVLEFDLKEALSEIFELTLELSSADPAVDFGKMLDQPALFTLWRGVTPVRYVHGIVSTFDQSETGFRRTRYQAVVTPALARTELCSDWRIFQQRSVPQLLQTLMDEQGVTDYEQQLFLEHLPREYCVQPGETTLGFIDRVSAEEGLYNAYFHSAKGHRLIHGDKLIVHGAIDGGPVSYNPNPGGDAPEPGLRSFRYTEQVRTARQTQRDYTFKHPQYNQQHVQDGANLDHQNREYERYDYPGRYKHDQAGKPFTQTRLLALRRDARLVITEGDDARLVPGMAFTLADHPREEWNRGWRPVRIEHRGTQHTSQQEESAEAIQGTHYSYTAELVPDDVEWKAPLLSKPRIDGPQIATVTGPAGEEIHTDEFARVTVQFPWDREGKNDEHSSCWIRVAQNWAGATWGHMAIPRIGQEVIVAFLDGDCDQPIIIGRTYHATDLPPYELPRHKTRMTIKSQTHKGEGFNELRFEDEKDQEEIYVHAQKNQNIEVNHDETTRVGHDRKEDVGNDEAVSVGNDRQVAIGHDDSLHVGQDRRETIGRDRLLNVGRNHQIDVTKDLIETVGNIRQERTTADRKVETGGNYTHRVQGRIETEAGERIATRTKIYDLGAEDRVVFRGPGGTITIDSSGITLDSTTIKLKGNLALQAPGVATRTSLGGTPNTSKPMDELCAMRADGTCPKSDCPCGKAA</sequence>
<protein>
    <submittedName>
        <fullName evidence="4">Rhs element Vgr protein</fullName>
    </submittedName>
</protein>
<dbReference type="NCBIfam" id="TIGR01646">
    <property type="entry name" value="vgr_GE"/>
    <property type="match status" value="1"/>
</dbReference>
<dbReference type="InterPro" id="IPR037026">
    <property type="entry name" value="Vgr_OB-fold_dom_sf"/>
</dbReference>
<feature type="domain" description="Gp5/Type VI secretion system Vgr protein OB-fold" evidence="2">
    <location>
        <begin position="385"/>
        <end position="453"/>
    </location>
</feature>
<name>A0A158C0W4_9BURK</name>
<dbReference type="InterPro" id="IPR050708">
    <property type="entry name" value="T6SS_VgrG/RHS"/>
</dbReference>
<dbReference type="SUPFAM" id="SSF69349">
    <property type="entry name" value="Phage fibre proteins"/>
    <property type="match status" value="1"/>
</dbReference>
<accession>A0A158C0W4</accession>
<dbReference type="Proteomes" id="UP000054911">
    <property type="component" value="Unassembled WGS sequence"/>
</dbReference>
<dbReference type="STRING" id="1777141.AWB80_04414"/>
<proteinExistence type="inferred from homology"/>
<dbReference type="Pfam" id="PF22178">
    <property type="entry name" value="Gp5_trimer_C"/>
    <property type="match status" value="1"/>
</dbReference>
<dbReference type="PANTHER" id="PTHR32305">
    <property type="match status" value="1"/>
</dbReference>
<dbReference type="InterPro" id="IPR006533">
    <property type="entry name" value="T6SS_Vgr_RhsGE"/>
</dbReference>
<evidence type="ECO:0000313" key="5">
    <source>
        <dbReference type="Proteomes" id="UP000054911"/>
    </source>
</evidence>
<dbReference type="SUPFAM" id="SSF69255">
    <property type="entry name" value="gp5 N-terminal domain-like"/>
    <property type="match status" value="1"/>
</dbReference>
<evidence type="ECO:0000259" key="3">
    <source>
        <dbReference type="Pfam" id="PF22178"/>
    </source>
</evidence>
<dbReference type="OrthoDB" id="1907165at2"/>
<dbReference type="RefSeq" id="WP_061176809.1">
    <property type="nucleotide sequence ID" value="NZ_FCOE02000015.1"/>
</dbReference>
<evidence type="ECO:0000313" key="4">
    <source>
        <dbReference type="EMBL" id="SAK76014.1"/>
    </source>
</evidence>
<dbReference type="AlphaFoldDB" id="A0A158C0W4"/>
<dbReference type="Pfam" id="PF04717">
    <property type="entry name" value="Phage_base_V"/>
    <property type="match status" value="1"/>
</dbReference>
<evidence type="ECO:0000256" key="1">
    <source>
        <dbReference type="ARBA" id="ARBA00005558"/>
    </source>
</evidence>
<dbReference type="Gene3D" id="2.40.50.230">
    <property type="entry name" value="Gp5 N-terminal domain"/>
    <property type="match status" value="1"/>
</dbReference>
<gene>
    <name evidence="4" type="ORF">AWB80_04414</name>
</gene>
<feature type="domain" description="Gp5/Type VI secretion system Vgr C-terminal trimerisation" evidence="3">
    <location>
        <begin position="470"/>
        <end position="574"/>
    </location>
</feature>